<dbReference type="InterPro" id="IPR009000">
    <property type="entry name" value="Transl_B-barrel_sf"/>
</dbReference>
<evidence type="ECO:0000313" key="6">
    <source>
        <dbReference type="Proteomes" id="UP000677228"/>
    </source>
</evidence>
<dbReference type="InterPro" id="IPR015760">
    <property type="entry name" value="TIF_IF2"/>
</dbReference>
<dbReference type="GO" id="GO:0005737">
    <property type="term" value="C:cytoplasm"/>
    <property type="evidence" value="ECO:0007669"/>
    <property type="project" value="TreeGrafter"/>
</dbReference>
<dbReference type="SUPFAM" id="SSF52156">
    <property type="entry name" value="Initiation factor IF2/eIF5b, domain 3"/>
    <property type="match status" value="1"/>
</dbReference>
<dbReference type="Pfam" id="PF11987">
    <property type="entry name" value="IF-2"/>
    <property type="match status" value="1"/>
</dbReference>
<dbReference type="AlphaFoldDB" id="A0A8S2CPJ6"/>
<comment type="caution">
    <text evidence="4">The sequence shown here is derived from an EMBL/GenBank/DDBJ whole genome shotgun (WGS) entry which is preliminary data.</text>
</comment>
<dbReference type="GO" id="GO:0003743">
    <property type="term" value="F:translation initiation factor activity"/>
    <property type="evidence" value="ECO:0007669"/>
    <property type="project" value="TreeGrafter"/>
</dbReference>
<dbReference type="GO" id="GO:0005525">
    <property type="term" value="F:GTP binding"/>
    <property type="evidence" value="ECO:0007669"/>
    <property type="project" value="UniProtKB-KW"/>
</dbReference>
<sequence>MLALFAEKNSTIYAFNTEVSHVMEMNAQKMKIPLKKFNVIYHMLNDIKDELTKRIPVVDVDDVSGTADVLAIFDITEKNKKIPVAGCRVTDGNLEKKLLFKLVRNGEVIHRDTISTLKHFKTDVQSIKKGQECGLSFTNHEIKFQKGDQIVCYTIRQVAQEAKWDFGF</sequence>
<dbReference type="PANTHER" id="PTHR43381">
    <property type="entry name" value="TRANSLATION INITIATION FACTOR IF-2-RELATED"/>
    <property type="match status" value="1"/>
</dbReference>
<reference evidence="4" key="1">
    <citation type="submission" date="2021-02" db="EMBL/GenBank/DDBJ databases">
        <authorList>
            <person name="Nowell W R."/>
        </authorList>
    </citation>
    <scope>NUCLEOTIDE SEQUENCE</scope>
</reference>
<proteinExistence type="predicted"/>
<dbReference type="PANTHER" id="PTHR43381:SF20">
    <property type="entry name" value="TRANSLATION INITIATION FACTOR IF-2, MITOCHONDRIAL"/>
    <property type="match status" value="1"/>
</dbReference>
<dbReference type="Gene3D" id="2.40.30.10">
    <property type="entry name" value="Translation factors"/>
    <property type="match status" value="1"/>
</dbReference>
<dbReference type="FunFam" id="2.40.30.10:FF:000008">
    <property type="entry name" value="Translation initiation factor IF-2"/>
    <property type="match status" value="1"/>
</dbReference>
<keyword evidence="1" id="KW-0547">Nucleotide-binding</keyword>
<dbReference type="CDD" id="cd03692">
    <property type="entry name" value="mtIF2_IVc"/>
    <property type="match status" value="1"/>
</dbReference>
<protein>
    <recommendedName>
        <fullName evidence="3">Translation initiation factor IF- 2 domain-containing protein</fullName>
    </recommendedName>
</protein>
<name>A0A8S2CPJ6_9BILA</name>
<dbReference type="Proteomes" id="UP000682733">
    <property type="component" value="Unassembled WGS sequence"/>
</dbReference>
<feature type="domain" description="Translation initiation factor IF- 2" evidence="3">
    <location>
        <begin position="4"/>
        <end position="48"/>
    </location>
</feature>
<dbReference type="Proteomes" id="UP000677228">
    <property type="component" value="Unassembled WGS sequence"/>
</dbReference>
<dbReference type="EMBL" id="CAJOBA010000120">
    <property type="protein sequence ID" value="CAF3506018.1"/>
    <property type="molecule type" value="Genomic_DNA"/>
</dbReference>
<evidence type="ECO:0000256" key="1">
    <source>
        <dbReference type="ARBA" id="ARBA00022741"/>
    </source>
</evidence>
<evidence type="ECO:0000313" key="4">
    <source>
        <dbReference type="EMBL" id="CAF0730758.1"/>
    </source>
</evidence>
<evidence type="ECO:0000256" key="2">
    <source>
        <dbReference type="ARBA" id="ARBA00023134"/>
    </source>
</evidence>
<evidence type="ECO:0000313" key="5">
    <source>
        <dbReference type="EMBL" id="CAF3506018.1"/>
    </source>
</evidence>
<organism evidence="4 6">
    <name type="scientific">Didymodactylos carnosus</name>
    <dbReference type="NCBI Taxonomy" id="1234261"/>
    <lineage>
        <taxon>Eukaryota</taxon>
        <taxon>Metazoa</taxon>
        <taxon>Spiralia</taxon>
        <taxon>Gnathifera</taxon>
        <taxon>Rotifera</taxon>
        <taxon>Eurotatoria</taxon>
        <taxon>Bdelloidea</taxon>
        <taxon>Philodinida</taxon>
        <taxon>Philodinidae</taxon>
        <taxon>Didymodactylos</taxon>
    </lineage>
</organism>
<dbReference type="SUPFAM" id="SSF50447">
    <property type="entry name" value="Translation proteins"/>
    <property type="match status" value="1"/>
</dbReference>
<dbReference type="Gene3D" id="3.40.50.10050">
    <property type="entry name" value="Translation initiation factor IF- 2, domain 3"/>
    <property type="match status" value="1"/>
</dbReference>
<gene>
    <name evidence="4" type="ORF">OVA965_LOCUS783</name>
    <name evidence="5" type="ORF">TMI583_LOCUS783</name>
</gene>
<dbReference type="InterPro" id="IPR036925">
    <property type="entry name" value="TIF_IF2_dom3_sf"/>
</dbReference>
<dbReference type="InterPro" id="IPR023115">
    <property type="entry name" value="TIF_IF2_dom3"/>
</dbReference>
<evidence type="ECO:0000259" key="3">
    <source>
        <dbReference type="Pfam" id="PF11987"/>
    </source>
</evidence>
<dbReference type="EMBL" id="CAJNOK010000120">
    <property type="protein sequence ID" value="CAF0730758.1"/>
    <property type="molecule type" value="Genomic_DNA"/>
</dbReference>
<accession>A0A8S2CPJ6</accession>
<keyword evidence="2" id="KW-0342">GTP-binding</keyword>